<dbReference type="OrthoDB" id="9809803at2"/>
<evidence type="ECO:0000313" key="2">
    <source>
        <dbReference type="EMBL" id="CDN50154.1"/>
    </source>
</evidence>
<sequence>MKLYRFLSGPDDSSFCHKVTAALNKGWELSGSPTYAFNATTGEMQCGQAVTKTVHGKEYDPEMKLGEQ</sequence>
<evidence type="ECO:0000313" key="3">
    <source>
        <dbReference type="Proteomes" id="UP000028181"/>
    </source>
</evidence>
<accession>A0A068SWB9</accession>
<feature type="domain" description="DUF1737" evidence="1">
    <location>
        <begin position="1"/>
        <end position="52"/>
    </location>
</feature>
<dbReference type="EMBL" id="HG938353">
    <property type="protein sequence ID" value="CDN50154.1"/>
    <property type="molecule type" value="Genomic_DNA"/>
</dbReference>
<dbReference type="Pfam" id="PF08410">
    <property type="entry name" value="DUF1737"/>
    <property type="match status" value="1"/>
</dbReference>
<organism evidence="2 3">
    <name type="scientific">Neorhizobium galegae bv. orientalis str. HAMBI 540</name>
    <dbReference type="NCBI Taxonomy" id="1028800"/>
    <lineage>
        <taxon>Bacteria</taxon>
        <taxon>Pseudomonadati</taxon>
        <taxon>Pseudomonadota</taxon>
        <taxon>Alphaproteobacteria</taxon>
        <taxon>Hyphomicrobiales</taxon>
        <taxon>Rhizobiaceae</taxon>
        <taxon>Rhizobium/Agrobacterium group</taxon>
        <taxon>Neorhizobium</taxon>
    </lineage>
</organism>
<name>A0A068SWB9_NEOGA</name>
<dbReference type="KEGG" id="ngg:RG540_CH40050"/>
<dbReference type="InterPro" id="IPR013619">
    <property type="entry name" value="DUF1737"/>
</dbReference>
<dbReference type="RefSeq" id="WP_007764402.1">
    <property type="nucleotide sequence ID" value="NZ_HG938353.1"/>
</dbReference>
<dbReference type="AlphaFoldDB" id="A0A068SWB9"/>
<protein>
    <submittedName>
        <fullName evidence="2">Uncharacterized conserved small protein</fullName>
    </submittedName>
</protein>
<reference evidence="3" key="1">
    <citation type="journal article" date="2014" name="BMC Genomics">
        <title>Genome sequencing of two Neorhizobium galegae strains reveals a noeT gene responsible for the unusual acetylation of the nodulation factors.</title>
        <authorList>
            <person name="Osterman J."/>
            <person name="Marsh J."/>
            <person name="Laine P.K."/>
            <person name="Zeng Z."/>
            <person name="Alatalo E."/>
            <person name="Sullivan J.T."/>
            <person name="Young J.P."/>
            <person name="Thomas-Oates J."/>
            <person name="Paulin L."/>
            <person name="Lindstrom K."/>
        </authorList>
    </citation>
    <scope>NUCLEOTIDE SEQUENCE [LARGE SCALE GENOMIC DNA]</scope>
    <source>
        <strain evidence="3">HAMBI 540</strain>
    </source>
</reference>
<dbReference type="eggNOG" id="COG5515">
    <property type="taxonomic scope" value="Bacteria"/>
</dbReference>
<dbReference type="PATRIC" id="fig|1028800.3.peg.4064"/>
<gene>
    <name evidence="2" type="ORF">RG540_CH40050</name>
</gene>
<proteinExistence type="predicted"/>
<keyword evidence="3" id="KW-1185">Reference proteome</keyword>
<dbReference type="Proteomes" id="UP000028181">
    <property type="component" value="Chromosome I"/>
</dbReference>
<dbReference type="HOGENOM" id="CLU_186571_1_0_5"/>
<dbReference type="GeneID" id="24259399"/>
<evidence type="ECO:0000259" key="1">
    <source>
        <dbReference type="Pfam" id="PF08410"/>
    </source>
</evidence>